<protein>
    <submittedName>
        <fullName evidence="2">Uncharacterized protein</fullName>
    </submittedName>
</protein>
<feature type="compositionally biased region" description="Low complexity" evidence="1">
    <location>
        <begin position="70"/>
        <end position="87"/>
    </location>
</feature>
<dbReference type="AlphaFoldDB" id="A0A9Q0AJY9"/>
<feature type="compositionally biased region" description="Basic and acidic residues" evidence="1">
    <location>
        <begin position="13"/>
        <end position="26"/>
    </location>
</feature>
<feature type="compositionally biased region" description="Basic and acidic residues" evidence="1">
    <location>
        <begin position="399"/>
        <end position="408"/>
    </location>
</feature>
<organism evidence="2 3">
    <name type="scientific">Neoarthrinium moseri</name>
    <dbReference type="NCBI Taxonomy" id="1658444"/>
    <lineage>
        <taxon>Eukaryota</taxon>
        <taxon>Fungi</taxon>
        <taxon>Dikarya</taxon>
        <taxon>Ascomycota</taxon>
        <taxon>Pezizomycotina</taxon>
        <taxon>Sordariomycetes</taxon>
        <taxon>Xylariomycetidae</taxon>
        <taxon>Amphisphaeriales</taxon>
        <taxon>Apiosporaceae</taxon>
        <taxon>Neoarthrinium</taxon>
    </lineage>
</organism>
<feature type="region of interest" description="Disordered" evidence="1">
    <location>
        <begin position="386"/>
        <end position="427"/>
    </location>
</feature>
<feature type="compositionally biased region" description="Polar residues" evidence="1">
    <location>
        <begin position="229"/>
        <end position="248"/>
    </location>
</feature>
<proteinExistence type="predicted"/>
<feature type="region of interest" description="Disordered" evidence="1">
    <location>
        <begin position="1"/>
        <end position="87"/>
    </location>
</feature>
<dbReference type="Proteomes" id="UP000829685">
    <property type="component" value="Unassembled WGS sequence"/>
</dbReference>
<comment type="caution">
    <text evidence="2">The sequence shown here is derived from an EMBL/GenBank/DDBJ whole genome shotgun (WGS) entry which is preliminary data.</text>
</comment>
<sequence>MAVFSLIKRGRQQAKEHSAKQADKAQQEAAKTPYKHVPTHAAIDSISGAPASWQHEIRPRIQEENRRRSAMVTSSASSRSVPRVGSSLSNVSYPPISYNPVVSLPKNYSRNSLPGDWHERRSINYSQVDYFGDVGSIKGKERAVVSSLPPKTSVHAQAKPPQHMSVEKAEPHMASSGSSSSSEEDLEMRPARTISYRSSTATDETKPRHLQQTPANTPGLHRLHPSYQRRLSGQHEQTQPSTPRNTRFTAPRPMNPQALTAAQSIPPVPLLPTAYKNLARPSAPSSGPPSVASSTVSGLSTTPSSVHSTPVATPFPSSDKLSSMPKDKDSSERMMKPKATRFTEATSPVRHNVKIIPSVQITPTRTIEDATSPLPRTVERSISELEPVVPGKSSRKLVKRQELKPANDHKKRRWSFRTGKQADAVAA</sequence>
<evidence type="ECO:0000313" key="2">
    <source>
        <dbReference type="EMBL" id="KAI1857654.1"/>
    </source>
</evidence>
<feature type="region of interest" description="Disordered" evidence="1">
    <location>
        <begin position="279"/>
        <end position="347"/>
    </location>
</feature>
<evidence type="ECO:0000256" key="1">
    <source>
        <dbReference type="SAM" id="MobiDB-lite"/>
    </source>
</evidence>
<accession>A0A9Q0AJY9</accession>
<feature type="region of interest" description="Disordered" evidence="1">
    <location>
        <begin position="147"/>
        <end position="254"/>
    </location>
</feature>
<name>A0A9Q0AJY9_9PEZI</name>
<feature type="compositionally biased region" description="Low complexity" evidence="1">
    <location>
        <begin position="281"/>
        <end position="314"/>
    </location>
</feature>
<keyword evidence="3" id="KW-1185">Reference proteome</keyword>
<dbReference type="EMBL" id="JAFIMR010000039">
    <property type="protein sequence ID" value="KAI1857654.1"/>
    <property type="molecule type" value="Genomic_DNA"/>
</dbReference>
<evidence type="ECO:0000313" key="3">
    <source>
        <dbReference type="Proteomes" id="UP000829685"/>
    </source>
</evidence>
<feature type="compositionally biased region" description="Basic and acidic residues" evidence="1">
    <location>
        <begin position="55"/>
        <end position="67"/>
    </location>
</feature>
<feature type="compositionally biased region" description="Basic and acidic residues" evidence="1">
    <location>
        <begin position="325"/>
        <end position="335"/>
    </location>
</feature>
<reference evidence="2" key="1">
    <citation type="submission" date="2021-03" db="EMBL/GenBank/DDBJ databases">
        <title>Revisited historic fungal species revealed as producer of novel bioactive compounds through whole genome sequencing and comparative genomics.</title>
        <authorList>
            <person name="Vignolle G.A."/>
            <person name="Hochenegger N."/>
            <person name="Mach R.L."/>
            <person name="Mach-Aigner A.R."/>
            <person name="Javad Rahimi M."/>
            <person name="Salim K.A."/>
            <person name="Chan C.M."/>
            <person name="Lim L.B.L."/>
            <person name="Cai F."/>
            <person name="Druzhinina I.S."/>
            <person name="U'Ren J.M."/>
            <person name="Derntl C."/>
        </authorList>
    </citation>
    <scope>NUCLEOTIDE SEQUENCE</scope>
    <source>
        <strain evidence="2">TUCIM 5799</strain>
    </source>
</reference>
<gene>
    <name evidence="2" type="ORF">JX265_011069</name>
</gene>